<evidence type="ECO:0000313" key="1">
    <source>
        <dbReference type="EMBL" id="GGE62847.1"/>
    </source>
</evidence>
<comment type="caution">
    <text evidence="1">The sequence shown here is derived from an EMBL/GenBank/DDBJ whole genome shotgun (WGS) entry which is preliminary data.</text>
</comment>
<gene>
    <name evidence="1" type="ORF">GCM10011517_33230</name>
</gene>
<accession>A0A917AP16</accession>
<proteinExistence type="predicted"/>
<protein>
    <submittedName>
        <fullName evidence="1">Uncharacterized protein</fullName>
    </submittedName>
</protein>
<reference evidence="1" key="2">
    <citation type="submission" date="2020-09" db="EMBL/GenBank/DDBJ databases">
        <authorList>
            <person name="Sun Q."/>
            <person name="Zhou Y."/>
        </authorList>
    </citation>
    <scope>NUCLEOTIDE SEQUENCE</scope>
    <source>
        <strain evidence="1">CGMCC 1.16012</strain>
    </source>
</reference>
<dbReference type="AlphaFoldDB" id="A0A917AP16"/>
<dbReference type="RefSeq" id="WP_143226484.1">
    <property type="nucleotide sequence ID" value="NZ_BMKN01000003.1"/>
</dbReference>
<dbReference type="EMBL" id="BMKN01000003">
    <property type="protein sequence ID" value="GGE62847.1"/>
    <property type="molecule type" value="Genomic_DNA"/>
</dbReference>
<evidence type="ECO:0000313" key="2">
    <source>
        <dbReference type="Proteomes" id="UP000606730"/>
    </source>
</evidence>
<keyword evidence="2" id="KW-1185">Reference proteome</keyword>
<name>A0A917AP16_9RHOB</name>
<dbReference type="Proteomes" id="UP000606730">
    <property type="component" value="Unassembled WGS sequence"/>
</dbReference>
<sequence>MRFEFSYHREKRALTVRLRAAEYEPVPFVDRLHFWGVDRKPDPQMLGLACCILAAPMPVYSVQLPSVNASSNYCLQIRNHIGVDVHLNKVDDSDRRLLGGDNTVYPYRFVLETSKPVKDQYFEPLSWTGFGDFRGNLGGSIRTNIDAFELTEAEKSLVLALCCAGDRLGYLIVEDLNEELRSLLHNLGLGIVPSHKARLRGNHLSVAS</sequence>
<organism evidence="1 2">
    <name type="scientific">Actibacterium pelagium</name>
    <dbReference type="NCBI Taxonomy" id="2029103"/>
    <lineage>
        <taxon>Bacteria</taxon>
        <taxon>Pseudomonadati</taxon>
        <taxon>Pseudomonadota</taxon>
        <taxon>Alphaproteobacteria</taxon>
        <taxon>Rhodobacterales</taxon>
        <taxon>Roseobacteraceae</taxon>
        <taxon>Actibacterium</taxon>
    </lineage>
</organism>
<reference evidence="1" key="1">
    <citation type="journal article" date="2014" name="Int. J. Syst. Evol. Microbiol.">
        <title>Complete genome sequence of Corynebacterium casei LMG S-19264T (=DSM 44701T), isolated from a smear-ripened cheese.</title>
        <authorList>
            <consortium name="US DOE Joint Genome Institute (JGI-PGF)"/>
            <person name="Walter F."/>
            <person name="Albersmeier A."/>
            <person name="Kalinowski J."/>
            <person name="Ruckert C."/>
        </authorList>
    </citation>
    <scope>NUCLEOTIDE SEQUENCE</scope>
    <source>
        <strain evidence="1">CGMCC 1.16012</strain>
    </source>
</reference>